<keyword evidence="17" id="KW-1015">Disulfide bond</keyword>
<evidence type="ECO:0000256" key="28">
    <source>
        <dbReference type="SAM" id="MobiDB-lite"/>
    </source>
</evidence>
<dbReference type="Gene3D" id="2.60.40.10">
    <property type="entry name" value="Immunoglobulins"/>
    <property type="match status" value="1"/>
</dbReference>
<keyword evidence="10" id="KW-0418">Kinase</keyword>
<evidence type="ECO:0000256" key="27">
    <source>
        <dbReference type="RuleBase" id="RU000312"/>
    </source>
</evidence>
<dbReference type="PRINTS" id="PR00109">
    <property type="entry name" value="TYRKINASE"/>
</dbReference>
<dbReference type="InterPro" id="IPR050122">
    <property type="entry name" value="RTK"/>
</dbReference>
<feature type="site" description="Interaction with PLCG1" evidence="25">
    <location>
        <position position="706"/>
    </location>
</feature>
<comment type="similarity">
    <text evidence="27">Belongs to the protein kinase superfamily. Tyr protein kinase family. Insulin receptor subfamily.</text>
</comment>
<dbReference type="InterPro" id="IPR020635">
    <property type="entry name" value="Tyr_kinase_cat_dom"/>
</dbReference>
<dbReference type="InterPro" id="IPR001245">
    <property type="entry name" value="Ser-Thr/Tyr_kinase_cat_dom"/>
</dbReference>
<dbReference type="FunFam" id="3.30.200.20:FF:000033">
    <property type="entry name" value="Tyrosine-protein kinase receptor"/>
    <property type="match status" value="1"/>
</dbReference>
<evidence type="ECO:0000256" key="16">
    <source>
        <dbReference type="ARBA" id="ARBA00023137"/>
    </source>
</evidence>
<keyword evidence="18 27" id="KW-0675">Receptor</keyword>
<feature type="signal peptide" evidence="30">
    <location>
        <begin position="1"/>
        <end position="19"/>
    </location>
</feature>
<dbReference type="InterPro" id="IPR011009">
    <property type="entry name" value="Kinase-like_dom_sf"/>
</dbReference>
<feature type="site" description="Interaction with SHC1" evidence="25">
    <location>
        <position position="403"/>
    </location>
</feature>
<dbReference type="GO" id="GO:1990416">
    <property type="term" value="P:cellular response to brain-derived neurotrophic factor stimulus"/>
    <property type="evidence" value="ECO:0007669"/>
    <property type="project" value="TreeGrafter"/>
</dbReference>
<feature type="binding site" evidence="22">
    <location>
        <begin position="432"/>
        <end position="439"/>
    </location>
    <ligand>
        <name>ATP</name>
        <dbReference type="ChEBI" id="CHEBI:30616"/>
    </ligand>
</feature>
<keyword evidence="33" id="KW-1185">Reference proteome</keyword>
<feature type="domain" description="Protein kinase" evidence="31">
    <location>
        <begin position="425"/>
        <end position="696"/>
    </location>
</feature>
<dbReference type="InterPro" id="IPR002011">
    <property type="entry name" value="Tyr_kinase_rcpt_2_CS"/>
</dbReference>
<evidence type="ECO:0000256" key="4">
    <source>
        <dbReference type="ARBA" id="ARBA00022614"/>
    </source>
</evidence>
<keyword evidence="23" id="KW-0479">Metal-binding</keyword>
<dbReference type="GO" id="GO:0043235">
    <property type="term" value="C:receptor complex"/>
    <property type="evidence" value="ECO:0007669"/>
    <property type="project" value="TreeGrafter"/>
</dbReference>
<dbReference type="SUPFAM" id="SSF56112">
    <property type="entry name" value="Protein kinase-like (PK-like)"/>
    <property type="match status" value="1"/>
</dbReference>
<evidence type="ECO:0000256" key="13">
    <source>
        <dbReference type="ARBA" id="ARBA00022902"/>
    </source>
</evidence>
<evidence type="ECO:0000256" key="10">
    <source>
        <dbReference type="ARBA" id="ARBA00022777"/>
    </source>
</evidence>
<feature type="binding site" evidence="24">
    <location>
        <begin position="431"/>
        <end position="439"/>
    </location>
    <ligand>
        <name>ATP</name>
        <dbReference type="ChEBI" id="CHEBI:30616"/>
    </ligand>
</feature>
<evidence type="ECO:0000259" key="31">
    <source>
        <dbReference type="PROSITE" id="PS50011"/>
    </source>
</evidence>
<dbReference type="GO" id="GO:0099551">
    <property type="term" value="P:trans-synaptic signaling by neuropeptide, modulating synaptic transmission"/>
    <property type="evidence" value="ECO:0007669"/>
    <property type="project" value="TreeGrafter"/>
</dbReference>
<dbReference type="InterPro" id="IPR013783">
    <property type="entry name" value="Ig-like_fold"/>
</dbReference>
<dbReference type="PRINTS" id="PR01939">
    <property type="entry name" value="NTKRECEPTOR"/>
</dbReference>
<evidence type="ECO:0000256" key="6">
    <source>
        <dbReference type="ARBA" id="ARBA00022692"/>
    </source>
</evidence>
<keyword evidence="5" id="KW-0808">Transferase</keyword>
<dbReference type="Pfam" id="PF07679">
    <property type="entry name" value="I-set"/>
    <property type="match status" value="1"/>
</dbReference>
<evidence type="ECO:0000313" key="32">
    <source>
        <dbReference type="EMBL" id="ROK23410.1"/>
    </source>
</evidence>
<feature type="binding site" evidence="23">
    <location>
        <position position="570"/>
    </location>
    <ligand>
        <name>Mg(2+)</name>
        <dbReference type="ChEBI" id="CHEBI:18420"/>
    </ligand>
</feature>
<dbReference type="PIRSF" id="PIRSF000615">
    <property type="entry name" value="TyrPK_CSF1-R"/>
    <property type="match status" value="1"/>
</dbReference>
<feature type="binding site" evidence="22">
    <location>
        <begin position="505"/>
        <end position="511"/>
    </location>
    <ligand>
        <name>ATP</name>
        <dbReference type="ChEBI" id="CHEBI:30616"/>
    </ligand>
</feature>
<evidence type="ECO:0000256" key="8">
    <source>
        <dbReference type="ARBA" id="ARBA00022737"/>
    </source>
</evidence>
<evidence type="ECO:0000256" key="14">
    <source>
        <dbReference type="ARBA" id="ARBA00022989"/>
    </source>
</evidence>
<keyword evidence="16" id="KW-0829">Tyrosine-protein kinase</keyword>
<keyword evidence="8" id="KW-0677">Repeat</keyword>
<dbReference type="PROSITE" id="PS00109">
    <property type="entry name" value="PROTEIN_KINASE_TYR"/>
    <property type="match status" value="1"/>
</dbReference>
<keyword evidence="13" id="KW-0524">Neurogenesis</keyword>
<evidence type="ECO:0000256" key="30">
    <source>
        <dbReference type="SAM" id="SignalP"/>
    </source>
</evidence>
<evidence type="ECO:0000256" key="23">
    <source>
        <dbReference type="PIRSR" id="PIRSR000615-3"/>
    </source>
</evidence>
<comment type="subcellular location">
    <subcellularLocation>
        <location evidence="1">Endosome membrane</location>
        <topology evidence="1">Single-pass type I membrane protein</topology>
    </subcellularLocation>
</comment>
<feature type="region of interest" description="Disordered" evidence="28">
    <location>
        <begin position="360"/>
        <end position="382"/>
    </location>
</feature>
<dbReference type="GO" id="GO:0045202">
    <property type="term" value="C:synapse"/>
    <property type="evidence" value="ECO:0007669"/>
    <property type="project" value="GOC"/>
</dbReference>
<feature type="compositionally biased region" description="Polar residues" evidence="28">
    <location>
        <begin position="372"/>
        <end position="382"/>
    </location>
</feature>
<evidence type="ECO:0000256" key="3">
    <source>
        <dbReference type="ARBA" id="ARBA00022553"/>
    </source>
</evidence>
<dbReference type="Gene3D" id="1.10.510.10">
    <property type="entry name" value="Transferase(Phosphotransferase) domain 1"/>
    <property type="match status" value="1"/>
</dbReference>
<dbReference type="GO" id="GO:0048403">
    <property type="term" value="F:brain-derived neurotrophic factor binding"/>
    <property type="evidence" value="ECO:0007669"/>
    <property type="project" value="TreeGrafter"/>
</dbReference>
<gene>
    <name evidence="32" type="ORF">DPX16_16454</name>
</gene>
<accession>A0A3N0XYV4</accession>
<dbReference type="GO" id="GO:0030424">
    <property type="term" value="C:axon"/>
    <property type="evidence" value="ECO:0007669"/>
    <property type="project" value="TreeGrafter"/>
</dbReference>
<protein>
    <recommendedName>
        <fullName evidence="27">Tyrosine-protein kinase receptor</fullName>
        <ecNumber evidence="27">2.7.10.1</ecNumber>
    </recommendedName>
</protein>
<keyword evidence="6 27" id="KW-0812">Transmembrane</keyword>
<dbReference type="GO" id="GO:0030154">
    <property type="term" value="P:cell differentiation"/>
    <property type="evidence" value="ECO:0007669"/>
    <property type="project" value="UniProtKB-KW"/>
</dbReference>
<dbReference type="GO" id="GO:0060175">
    <property type="term" value="F:brain-derived neurotrophic factor receptor activity"/>
    <property type="evidence" value="ECO:0007669"/>
    <property type="project" value="TreeGrafter"/>
</dbReference>
<evidence type="ECO:0000256" key="22">
    <source>
        <dbReference type="PIRSR" id="PIRSR000615-2"/>
    </source>
</evidence>
<keyword evidence="11" id="KW-0221">Differentiation</keyword>
<dbReference type="FunFam" id="1.10.510.10:FF:000034">
    <property type="entry name" value="Tyrosine-protein kinase receptor"/>
    <property type="match status" value="1"/>
</dbReference>
<feature type="active site" description="Proton acceptor" evidence="21">
    <location>
        <position position="565"/>
    </location>
</feature>
<evidence type="ECO:0000256" key="20">
    <source>
        <dbReference type="ARBA" id="ARBA00051243"/>
    </source>
</evidence>
<keyword evidence="2" id="KW-0217">Developmental protein</keyword>
<dbReference type="PROSITE" id="PS00107">
    <property type="entry name" value="PROTEIN_KINASE_ATP"/>
    <property type="match status" value="1"/>
</dbReference>
<dbReference type="InterPro" id="IPR000719">
    <property type="entry name" value="Prot_kinase_dom"/>
</dbReference>
<evidence type="ECO:0000256" key="9">
    <source>
        <dbReference type="ARBA" id="ARBA00022741"/>
    </source>
</evidence>
<evidence type="ECO:0000256" key="19">
    <source>
        <dbReference type="ARBA" id="ARBA00023180"/>
    </source>
</evidence>
<sequence length="711" mass="79737">MARWGLCGVLFGLLRLSSACPVSCFCNASRISCIDQEPGIEDFPVLVPESDMENITDMLLSGNPLQCACENIWIKVWLDDSEREGLQCLQEGGRAKALSRLTLPSCGNGTETHLMHIEVAQFVISKMELQSALTLSGLSPDDNGRELTCSAENIVGQNEASVLLNILFPPTIVQLYQPVRNQDWCIPFTVTGNPKPDLHWYHEGKLLEEQQYIRTEIHEITDTEYHGCLQLVIPTHIHNGIYTLVASNEFGEDSGNVSAHFMHIPDVDHSGTEGRRKYHGGTFFYLLPPWNTKLYQDGAKVPNTKVVMMVGGAEWRSSQVYIVVGIAGVALTGCILMLVFLKYGRSSKFGMKGSSSVISNDDDSASPLHHVSNGNNTPSSSEMGPDAVIIGMTKIPVIENPQYFRNPGSMLKSDTLVQHIKRHNILLKRELGEGAFGKVFLAECYNLSPDQEKILVAVKTLKEASESGRADFHREAELLTNLQHDHIVKFYGVCVESDPLIMVFEYMKHGDLNKFLRAHGPDAVLMADGQQSLLVELTQPQMLHIAQQIAAGMVYLASQHFVHRDLATRNCLVGENLLVKIGDFGMSRDVYSTDYYRVGGHTMLPIRWMPPESIMYRRFTTESDVWSLGVVLWEIFTYGKQPWYQLSNNEVIECITQGRVLQRPRTCPKEVYDLMLGCWQREPYMRLNIKEIHNLLQSLAKASPVYLDILG</sequence>
<evidence type="ECO:0000256" key="29">
    <source>
        <dbReference type="SAM" id="Phobius"/>
    </source>
</evidence>
<reference evidence="32 33" key="1">
    <citation type="submission" date="2018-10" db="EMBL/GenBank/DDBJ databases">
        <title>Genome assembly for a Yunnan-Guizhou Plateau 3E fish, Anabarilius grahami (Regan), and its evolutionary and genetic applications.</title>
        <authorList>
            <person name="Jiang W."/>
        </authorList>
    </citation>
    <scope>NUCLEOTIDE SEQUENCE [LARGE SCALE GENOMIC DNA]</scope>
    <source>
        <strain evidence="32">AG-KIZ</strain>
        <tissue evidence="32">Muscle</tissue>
    </source>
</reference>
<dbReference type="GO" id="GO:0010008">
    <property type="term" value="C:endosome membrane"/>
    <property type="evidence" value="ECO:0007669"/>
    <property type="project" value="UniProtKB-SubCell"/>
</dbReference>
<keyword evidence="9 22" id="KW-0547">Nucleotide-binding</keyword>
<name>A0A3N0XYV4_ANAGA</name>
<dbReference type="GO" id="GO:0046872">
    <property type="term" value="F:metal ion binding"/>
    <property type="evidence" value="ECO:0007669"/>
    <property type="project" value="UniProtKB-KW"/>
</dbReference>
<feature type="chain" id="PRO_5018170408" description="Tyrosine-protein kinase receptor" evidence="30">
    <location>
        <begin position="20"/>
        <end position="711"/>
    </location>
</feature>
<dbReference type="SUPFAM" id="SSF48726">
    <property type="entry name" value="Immunoglobulin"/>
    <property type="match status" value="2"/>
</dbReference>
<dbReference type="PANTHER" id="PTHR24416">
    <property type="entry name" value="TYROSINE-PROTEIN KINASE RECEPTOR"/>
    <property type="match status" value="1"/>
</dbReference>
<organism evidence="32 33">
    <name type="scientific">Anabarilius grahami</name>
    <name type="common">Kanglang fish</name>
    <name type="synonym">Barilius grahami</name>
    <dbReference type="NCBI Taxonomy" id="495550"/>
    <lineage>
        <taxon>Eukaryota</taxon>
        <taxon>Metazoa</taxon>
        <taxon>Chordata</taxon>
        <taxon>Craniata</taxon>
        <taxon>Vertebrata</taxon>
        <taxon>Euteleostomi</taxon>
        <taxon>Actinopterygii</taxon>
        <taxon>Neopterygii</taxon>
        <taxon>Teleostei</taxon>
        <taxon>Ostariophysi</taxon>
        <taxon>Cypriniformes</taxon>
        <taxon>Xenocyprididae</taxon>
        <taxon>Xenocypridinae</taxon>
        <taxon>Xenocypridinae incertae sedis</taxon>
        <taxon>Anabarilius</taxon>
    </lineage>
</organism>
<dbReference type="Pfam" id="PF07714">
    <property type="entry name" value="PK_Tyr_Ser-Thr"/>
    <property type="match status" value="1"/>
</dbReference>
<evidence type="ECO:0000256" key="26">
    <source>
        <dbReference type="PROSITE-ProRule" id="PRU10141"/>
    </source>
</evidence>
<keyword evidence="15 29" id="KW-0472">Membrane</keyword>
<evidence type="ECO:0000256" key="1">
    <source>
        <dbReference type="ARBA" id="ARBA00004530"/>
    </source>
</evidence>
<keyword evidence="19" id="KW-0325">Glycoprotein</keyword>
<proteinExistence type="inferred from homology"/>
<dbReference type="GO" id="GO:0007399">
    <property type="term" value="P:nervous system development"/>
    <property type="evidence" value="ECO:0007669"/>
    <property type="project" value="UniProtKB-KW"/>
</dbReference>
<dbReference type="PROSITE" id="PS00239">
    <property type="entry name" value="RECEPTOR_TYR_KIN_II"/>
    <property type="match status" value="1"/>
</dbReference>
<dbReference type="EMBL" id="RJVU01057542">
    <property type="protein sequence ID" value="ROK23410.1"/>
    <property type="molecule type" value="Genomic_DNA"/>
</dbReference>
<dbReference type="GO" id="GO:0010976">
    <property type="term" value="P:positive regulation of neuron projection development"/>
    <property type="evidence" value="ECO:0007669"/>
    <property type="project" value="TreeGrafter"/>
</dbReference>
<evidence type="ECO:0000256" key="11">
    <source>
        <dbReference type="ARBA" id="ARBA00022782"/>
    </source>
</evidence>
<dbReference type="SMART" id="SM00219">
    <property type="entry name" value="TyrKc"/>
    <property type="match status" value="1"/>
</dbReference>
<dbReference type="EC" id="2.7.10.1" evidence="27"/>
<dbReference type="InterPro" id="IPR036179">
    <property type="entry name" value="Ig-like_dom_sf"/>
</dbReference>
<evidence type="ECO:0000256" key="24">
    <source>
        <dbReference type="PIRSR" id="PIRSR620777-51"/>
    </source>
</evidence>
<dbReference type="OrthoDB" id="3256376at2759"/>
<dbReference type="GO" id="GO:0051897">
    <property type="term" value="P:positive regulation of phosphatidylinositol 3-kinase/protein kinase B signal transduction"/>
    <property type="evidence" value="ECO:0007669"/>
    <property type="project" value="TreeGrafter"/>
</dbReference>
<dbReference type="GO" id="GO:0005886">
    <property type="term" value="C:plasma membrane"/>
    <property type="evidence" value="ECO:0007669"/>
    <property type="project" value="InterPro"/>
</dbReference>
<dbReference type="InterPro" id="IPR008266">
    <property type="entry name" value="Tyr_kinase_AS"/>
</dbReference>
<evidence type="ECO:0000256" key="21">
    <source>
        <dbReference type="PIRSR" id="PIRSR000615-1"/>
    </source>
</evidence>
<evidence type="ECO:0000313" key="33">
    <source>
        <dbReference type="Proteomes" id="UP000281406"/>
    </source>
</evidence>
<comment type="caution">
    <text evidence="32">The sequence shown here is derived from an EMBL/GenBank/DDBJ whole genome shotgun (WGS) entry which is preliminary data.</text>
</comment>
<evidence type="ECO:0000256" key="2">
    <source>
        <dbReference type="ARBA" id="ARBA00022473"/>
    </source>
</evidence>
<comment type="catalytic activity">
    <reaction evidence="20 27">
        <text>L-tyrosyl-[protein] + ATP = O-phospho-L-tyrosyl-[protein] + ADP + H(+)</text>
        <dbReference type="Rhea" id="RHEA:10596"/>
        <dbReference type="Rhea" id="RHEA-COMP:10136"/>
        <dbReference type="Rhea" id="RHEA-COMP:20101"/>
        <dbReference type="ChEBI" id="CHEBI:15378"/>
        <dbReference type="ChEBI" id="CHEBI:30616"/>
        <dbReference type="ChEBI" id="CHEBI:46858"/>
        <dbReference type="ChEBI" id="CHEBI:61978"/>
        <dbReference type="ChEBI" id="CHEBI:456216"/>
        <dbReference type="EC" id="2.7.10.1"/>
    </reaction>
</comment>
<evidence type="ECO:0000256" key="25">
    <source>
        <dbReference type="PIRSR" id="PIRSR620777-52"/>
    </source>
</evidence>
<evidence type="ECO:0000256" key="5">
    <source>
        <dbReference type="ARBA" id="ARBA00022679"/>
    </source>
</evidence>
<dbReference type="InterPro" id="IPR020777">
    <property type="entry name" value="NTRK"/>
</dbReference>
<dbReference type="Gene3D" id="3.30.200.20">
    <property type="entry name" value="Phosphorylase Kinase, domain 1"/>
    <property type="match status" value="1"/>
</dbReference>
<dbReference type="Proteomes" id="UP000281406">
    <property type="component" value="Unassembled WGS sequence"/>
</dbReference>
<evidence type="ECO:0000256" key="15">
    <source>
        <dbReference type="ARBA" id="ARBA00023136"/>
    </source>
</evidence>
<dbReference type="FunFam" id="2.60.40.10:FF:000239">
    <property type="entry name" value="BDNF/NT-3 growth factors receptor"/>
    <property type="match status" value="1"/>
</dbReference>
<feature type="binding site" evidence="22 26">
    <location>
        <position position="459"/>
    </location>
    <ligand>
        <name>ATP</name>
        <dbReference type="ChEBI" id="CHEBI:30616"/>
    </ligand>
</feature>
<feature type="binding site" evidence="22">
    <location>
        <position position="569"/>
    </location>
    <ligand>
        <name>ATP</name>
        <dbReference type="ChEBI" id="CHEBI:30616"/>
    </ligand>
</feature>
<evidence type="ECO:0000256" key="18">
    <source>
        <dbReference type="ARBA" id="ARBA00023170"/>
    </source>
</evidence>
<dbReference type="PROSITE" id="PS50011">
    <property type="entry name" value="PROTEIN_KINASE_DOM"/>
    <property type="match status" value="1"/>
</dbReference>
<feature type="binding site" evidence="23">
    <location>
        <position position="583"/>
    </location>
    <ligand>
        <name>Mg(2+)</name>
        <dbReference type="ChEBI" id="CHEBI:18420"/>
    </ligand>
</feature>
<dbReference type="InterPro" id="IPR013098">
    <property type="entry name" value="Ig_I-set"/>
</dbReference>
<dbReference type="GO" id="GO:0005524">
    <property type="term" value="F:ATP binding"/>
    <property type="evidence" value="ECO:0007669"/>
    <property type="project" value="UniProtKB-UniRule"/>
</dbReference>
<keyword evidence="23" id="KW-0460">Magnesium</keyword>
<keyword evidence="3 27" id="KW-0597">Phosphoprotein</keyword>
<dbReference type="InterPro" id="IPR017441">
    <property type="entry name" value="Protein_kinase_ATP_BS"/>
</dbReference>
<evidence type="ECO:0000256" key="7">
    <source>
        <dbReference type="ARBA" id="ARBA00022729"/>
    </source>
</evidence>
<keyword evidence="14 29" id="KW-1133">Transmembrane helix</keyword>
<keyword evidence="4" id="KW-0433">Leucine-rich repeat</keyword>
<dbReference type="AlphaFoldDB" id="A0A3N0XYV4"/>
<evidence type="ECO:0000256" key="12">
    <source>
        <dbReference type="ARBA" id="ARBA00022840"/>
    </source>
</evidence>
<keyword evidence="12 22" id="KW-0067">ATP-binding</keyword>
<feature type="transmembrane region" description="Helical" evidence="29">
    <location>
        <begin position="320"/>
        <end position="341"/>
    </location>
</feature>
<dbReference type="PANTHER" id="PTHR24416:SF575">
    <property type="entry name" value="TYROSINE-PROTEIN KINASE RECEPTOR"/>
    <property type="match status" value="1"/>
</dbReference>
<evidence type="ECO:0000256" key="17">
    <source>
        <dbReference type="ARBA" id="ARBA00023157"/>
    </source>
</evidence>
<keyword evidence="7 30" id="KW-0732">Signal</keyword>